<feature type="compositionally biased region" description="Low complexity" evidence="1">
    <location>
        <begin position="13"/>
        <end position="28"/>
    </location>
</feature>
<feature type="region of interest" description="Disordered" evidence="1">
    <location>
        <begin position="1"/>
        <end position="28"/>
    </location>
</feature>
<dbReference type="PANTHER" id="PTHR33074">
    <property type="entry name" value="EXPRESSED PROTEIN-RELATED"/>
    <property type="match status" value="1"/>
</dbReference>
<sequence length="448" mass="48924">MFSPSGSTEVEESYSTADDASTLAAARTSTGDRMAESRISVHFPDGITHGLVATVVAAHGDSVLIEIHMLNIGYSTNSKADYFVYSAGAATAADPSRPPSLSLLPLCYLSEPVFYDDGCSENTAPKLRVLDHRATGLLRRSEDELVVAELMTMYVSHDAQLTAQLLLLRSGEWSVVQAPAISAGDGNDEAVLVIPVGDDLLCFVDLHGGLIFCNAFDEAPVLRPVPLPVDASRDRTPLRPRIVPERTRHCQHSYRTYTIATWMLNMDDMVWVMDGTVDATELWALDAYEGLMLDTRSKTLLSVCPRFDVMWWDFVEKPMIPSRVSDYFNVHPSSGNMGIERPVIVDELQTEDASSNNTELSSSSISSIKPVQALKAASPAVIFAALEQIAGLADEDLLKAYRILCHDSNGRRFESLLGLPMSLRKQWVLLEIKATEACSVCSACTTGI</sequence>
<reference evidence="3 4" key="1">
    <citation type="journal article" date="2019" name="Sci. Rep.">
        <title>A high-quality genome of Eragrostis curvula grass provides insights into Poaceae evolution and supports new strategies to enhance forage quality.</title>
        <authorList>
            <person name="Carballo J."/>
            <person name="Santos B.A.C.M."/>
            <person name="Zappacosta D."/>
            <person name="Garbus I."/>
            <person name="Selva J.P."/>
            <person name="Gallo C.A."/>
            <person name="Diaz A."/>
            <person name="Albertini E."/>
            <person name="Caccamo M."/>
            <person name="Echenique V."/>
        </authorList>
    </citation>
    <scope>NUCLEOTIDE SEQUENCE [LARGE SCALE GENOMIC DNA]</scope>
    <source>
        <strain evidence="4">cv. Victoria</strain>
        <tissue evidence="3">Leaf</tissue>
    </source>
</reference>
<feature type="domain" description="DUF1618" evidence="2">
    <location>
        <begin position="204"/>
        <end position="289"/>
    </location>
</feature>
<feature type="non-terminal residue" evidence="3">
    <location>
        <position position="1"/>
    </location>
</feature>
<evidence type="ECO:0000313" key="4">
    <source>
        <dbReference type="Proteomes" id="UP000324897"/>
    </source>
</evidence>
<evidence type="ECO:0000256" key="1">
    <source>
        <dbReference type="SAM" id="MobiDB-lite"/>
    </source>
</evidence>
<dbReference type="Gramene" id="TVT97293">
    <property type="protein sequence ID" value="TVT97293"/>
    <property type="gene ID" value="EJB05_57469"/>
</dbReference>
<dbReference type="EMBL" id="RWGY01001039">
    <property type="protein sequence ID" value="TVT97293.1"/>
    <property type="molecule type" value="Genomic_DNA"/>
</dbReference>
<name>A0A5J9SES3_9POAL</name>
<keyword evidence="4" id="KW-1185">Reference proteome</keyword>
<gene>
    <name evidence="3" type="ORF">EJB05_57469</name>
</gene>
<comment type="caution">
    <text evidence="3">The sequence shown here is derived from an EMBL/GenBank/DDBJ whole genome shotgun (WGS) entry which is preliminary data.</text>
</comment>
<evidence type="ECO:0000259" key="2">
    <source>
        <dbReference type="Pfam" id="PF07762"/>
    </source>
</evidence>
<organism evidence="3 4">
    <name type="scientific">Eragrostis curvula</name>
    <name type="common">weeping love grass</name>
    <dbReference type="NCBI Taxonomy" id="38414"/>
    <lineage>
        <taxon>Eukaryota</taxon>
        <taxon>Viridiplantae</taxon>
        <taxon>Streptophyta</taxon>
        <taxon>Embryophyta</taxon>
        <taxon>Tracheophyta</taxon>
        <taxon>Spermatophyta</taxon>
        <taxon>Magnoliopsida</taxon>
        <taxon>Liliopsida</taxon>
        <taxon>Poales</taxon>
        <taxon>Poaceae</taxon>
        <taxon>PACMAD clade</taxon>
        <taxon>Chloridoideae</taxon>
        <taxon>Eragrostideae</taxon>
        <taxon>Eragrostidinae</taxon>
        <taxon>Eragrostis</taxon>
    </lineage>
</organism>
<dbReference type="Pfam" id="PF07762">
    <property type="entry name" value="DUF1618"/>
    <property type="match status" value="1"/>
</dbReference>
<dbReference type="InterPro" id="IPR011676">
    <property type="entry name" value="DUF1618"/>
</dbReference>
<accession>A0A5J9SES3</accession>
<dbReference type="PANTHER" id="PTHR33074:SF124">
    <property type="entry name" value="DUF1618 DOMAIN-CONTAINING PROTEIN"/>
    <property type="match status" value="1"/>
</dbReference>
<protein>
    <recommendedName>
        <fullName evidence="2">DUF1618 domain-containing protein</fullName>
    </recommendedName>
</protein>
<evidence type="ECO:0000313" key="3">
    <source>
        <dbReference type="EMBL" id="TVT97293.1"/>
    </source>
</evidence>
<dbReference type="Proteomes" id="UP000324897">
    <property type="component" value="Unassembled WGS sequence"/>
</dbReference>
<proteinExistence type="predicted"/>
<dbReference type="AlphaFoldDB" id="A0A5J9SES3"/>